<reference evidence="2 3" key="1">
    <citation type="submission" date="2021-12" db="EMBL/GenBank/DDBJ databases">
        <title>Discovery of the Pendulisporaceae a myxobacterial family with distinct sporulation behavior and unique specialized metabolism.</title>
        <authorList>
            <person name="Garcia R."/>
            <person name="Popoff A."/>
            <person name="Bader C.D."/>
            <person name="Loehr J."/>
            <person name="Walesch S."/>
            <person name="Walt C."/>
            <person name="Boldt J."/>
            <person name="Bunk B."/>
            <person name="Haeckl F.J.F.P.J."/>
            <person name="Gunesch A.P."/>
            <person name="Birkelbach J."/>
            <person name="Nuebel U."/>
            <person name="Pietschmann T."/>
            <person name="Bach T."/>
            <person name="Mueller R."/>
        </authorList>
    </citation>
    <scope>NUCLEOTIDE SEQUENCE [LARGE SCALE GENOMIC DNA]</scope>
    <source>
        <strain evidence="2 3">MSr12523</strain>
    </source>
</reference>
<dbReference type="GO" id="GO:0016787">
    <property type="term" value="F:hydrolase activity"/>
    <property type="evidence" value="ECO:0007669"/>
    <property type="project" value="UniProtKB-KW"/>
</dbReference>
<dbReference type="SUPFAM" id="SSF53474">
    <property type="entry name" value="alpha/beta-Hydrolases"/>
    <property type="match status" value="1"/>
</dbReference>
<feature type="domain" description="Serine aminopeptidase S33" evidence="1">
    <location>
        <begin position="79"/>
        <end position="189"/>
    </location>
</feature>
<dbReference type="Proteomes" id="UP001379533">
    <property type="component" value="Chromosome"/>
</dbReference>
<gene>
    <name evidence="2" type="ORF">LZC95_27585</name>
</gene>
<evidence type="ECO:0000313" key="2">
    <source>
        <dbReference type="EMBL" id="WXA90212.1"/>
    </source>
</evidence>
<dbReference type="InterPro" id="IPR022742">
    <property type="entry name" value="Hydrolase_4"/>
</dbReference>
<evidence type="ECO:0000259" key="1">
    <source>
        <dbReference type="Pfam" id="PF12146"/>
    </source>
</evidence>
<sequence length="339" mass="36879">MNWPSGKWIGVVTCVATFAGCAGSSEGEGSPSPDDRSALVKTEGELDRVYTLDHFVTVGPRRRVHAVEKFTLRSWLRPERRVVLLLPGTIVKSNFYDIDVDGYRFQSDLAKAGFFTFAIDSEGSGESSYPDDGHSVTHSFLVDEGRMVLNAIRVLRGVPRVDVLGEANGGAVAAELCADPAARTCVMSSMIYRTGTPFFTSVYFDPAFIAMIDNQPKGYMNVTEAMYFNIAPRSPEPVAAEIFAKQPGTYAVDPMLAHTHGLPWFDPTHARAPGLIIQGTVDDIATQSDAEDLQASYGSIGHGRAELVRIAGANHTPRIEKAPFNTEYQTAVLSFLNAH</sequence>
<name>A0ABZ2JUS2_9BACT</name>
<dbReference type="EMBL" id="CP089982">
    <property type="protein sequence ID" value="WXA90212.1"/>
    <property type="molecule type" value="Genomic_DNA"/>
</dbReference>
<protein>
    <submittedName>
        <fullName evidence="2">Alpha/beta hydrolase</fullName>
    </submittedName>
</protein>
<dbReference type="Pfam" id="PF12146">
    <property type="entry name" value="Hydrolase_4"/>
    <property type="match status" value="1"/>
</dbReference>
<dbReference type="Gene3D" id="3.40.50.1820">
    <property type="entry name" value="alpha/beta hydrolase"/>
    <property type="match status" value="1"/>
</dbReference>
<dbReference type="PROSITE" id="PS51257">
    <property type="entry name" value="PROKAR_LIPOPROTEIN"/>
    <property type="match status" value="1"/>
</dbReference>
<proteinExistence type="predicted"/>
<keyword evidence="2" id="KW-0378">Hydrolase</keyword>
<evidence type="ECO:0000313" key="3">
    <source>
        <dbReference type="Proteomes" id="UP001379533"/>
    </source>
</evidence>
<dbReference type="InterPro" id="IPR029058">
    <property type="entry name" value="AB_hydrolase_fold"/>
</dbReference>
<organism evidence="2 3">
    <name type="scientific">Pendulispora brunnea</name>
    <dbReference type="NCBI Taxonomy" id="2905690"/>
    <lineage>
        <taxon>Bacteria</taxon>
        <taxon>Pseudomonadati</taxon>
        <taxon>Myxococcota</taxon>
        <taxon>Myxococcia</taxon>
        <taxon>Myxococcales</taxon>
        <taxon>Sorangiineae</taxon>
        <taxon>Pendulisporaceae</taxon>
        <taxon>Pendulispora</taxon>
    </lineage>
</organism>
<keyword evidence="3" id="KW-1185">Reference proteome</keyword>
<dbReference type="RefSeq" id="WP_394840825.1">
    <property type="nucleotide sequence ID" value="NZ_CP089982.1"/>
</dbReference>
<accession>A0ABZ2JUS2</accession>